<organism evidence="2 3">
    <name type="scientific">Mortierella alpina</name>
    <name type="common">Oleaginous fungus</name>
    <name type="synonym">Mortierella renispora</name>
    <dbReference type="NCBI Taxonomy" id="64518"/>
    <lineage>
        <taxon>Eukaryota</taxon>
        <taxon>Fungi</taxon>
        <taxon>Fungi incertae sedis</taxon>
        <taxon>Mucoromycota</taxon>
        <taxon>Mortierellomycotina</taxon>
        <taxon>Mortierellomycetes</taxon>
        <taxon>Mortierellales</taxon>
        <taxon>Mortierellaceae</taxon>
        <taxon>Mortierella</taxon>
    </lineage>
</organism>
<comment type="caution">
    <text evidence="2">The sequence shown here is derived from an EMBL/GenBank/DDBJ whole genome shotgun (WGS) entry which is preliminary data.</text>
</comment>
<evidence type="ECO:0000256" key="1">
    <source>
        <dbReference type="SAM" id="MobiDB-lite"/>
    </source>
</evidence>
<name>A0A9P6LU05_MORAP</name>
<proteinExistence type="predicted"/>
<evidence type="ECO:0000313" key="3">
    <source>
        <dbReference type="Proteomes" id="UP000738359"/>
    </source>
</evidence>
<keyword evidence="3" id="KW-1185">Reference proteome</keyword>
<feature type="non-terminal residue" evidence="2">
    <location>
        <position position="161"/>
    </location>
</feature>
<reference evidence="2" key="1">
    <citation type="journal article" date="2020" name="Fungal Divers.">
        <title>Resolving the Mortierellaceae phylogeny through synthesis of multi-gene phylogenetics and phylogenomics.</title>
        <authorList>
            <person name="Vandepol N."/>
            <person name="Liber J."/>
            <person name="Desiro A."/>
            <person name="Na H."/>
            <person name="Kennedy M."/>
            <person name="Barry K."/>
            <person name="Grigoriev I.V."/>
            <person name="Miller A.N."/>
            <person name="O'Donnell K."/>
            <person name="Stajich J.E."/>
            <person name="Bonito G."/>
        </authorList>
    </citation>
    <scope>NUCLEOTIDE SEQUENCE</scope>
    <source>
        <strain evidence="2">CK1249</strain>
    </source>
</reference>
<dbReference type="Proteomes" id="UP000738359">
    <property type="component" value="Unassembled WGS sequence"/>
</dbReference>
<dbReference type="EMBL" id="JAAAHY010003602">
    <property type="protein sequence ID" value="KAF9939718.1"/>
    <property type="molecule type" value="Genomic_DNA"/>
</dbReference>
<protein>
    <submittedName>
        <fullName evidence="2">Uncharacterized protein</fullName>
    </submittedName>
</protein>
<dbReference type="AlphaFoldDB" id="A0A9P6LU05"/>
<accession>A0A9P6LU05</accession>
<feature type="region of interest" description="Disordered" evidence="1">
    <location>
        <begin position="14"/>
        <end position="34"/>
    </location>
</feature>
<gene>
    <name evidence="2" type="ORF">BGZ70_006429</name>
</gene>
<dbReference type="OrthoDB" id="2407620at2759"/>
<evidence type="ECO:0000313" key="2">
    <source>
        <dbReference type="EMBL" id="KAF9939718.1"/>
    </source>
</evidence>
<sequence>MALGMVDMRGVLPGQRSQLDKAMNTPKAPPRQGLGEKAARWVLGRTGTGTDEQEGPGIMGVSKVERERRVQATVDQLHRIVRVNFEVSISEELEEMKKHALEVRSLDAPRIEEGRGDQNYSKIDYLEALDREAQDDLRPLDLTEMTQLTKVENVLKELQRL</sequence>